<reference evidence="3 4" key="1">
    <citation type="submission" date="2011-08" db="EMBL/GenBank/DDBJ databases">
        <title>The Genome Sequence of Clostridium hathewayi WAL-18680.</title>
        <authorList>
            <consortium name="The Broad Institute Genome Sequencing Platform"/>
            <person name="Earl A."/>
            <person name="Ward D."/>
            <person name="Feldgarden M."/>
            <person name="Gevers D."/>
            <person name="Finegold S.M."/>
            <person name="Summanen P.H."/>
            <person name="Molitoris D.R."/>
            <person name="Song M."/>
            <person name="Daigneault M."/>
            <person name="Allen-Vercoe E."/>
            <person name="Young S.K."/>
            <person name="Zeng Q."/>
            <person name="Gargeya S."/>
            <person name="Fitzgerald M."/>
            <person name="Haas B."/>
            <person name="Abouelleil A."/>
            <person name="Alvarado L."/>
            <person name="Arachchi H.M."/>
            <person name="Berlin A."/>
            <person name="Brown A."/>
            <person name="Chapman S.B."/>
            <person name="Chen Z."/>
            <person name="Dunbar C."/>
            <person name="Freedman E."/>
            <person name="Gearin G."/>
            <person name="Gellesch M."/>
            <person name="Goldberg J."/>
            <person name="Griggs A."/>
            <person name="Gujja S."/>
            <person name="Heiman D."/>
            <person name="Howarth C."/>
            <person name="Larson L."/>
            <person name="Lui A."/>
            <person name="MacDonald P.J.P."/>
            <person name="Montmayeur A."/>
            <person name="Murphy C."/>
            <person name="Neiman D."/>
            <person name="Pearson M."/>
            <person name="Priest M."/>
            <person name="Roberts A."/>
            <person name="Saif S."/>
            <person name="Shea T."/>
            <person name="Shenoy N."/>
            <person name="Sisk P."/>
            <person name="Stolte C."/>
            <person name="Sykes S."/>
            <person name="Wortman J."/>
            <person name="Nusbaum C."/>
            <person name="Birren B."/>
        </authorList>
    </citation>
    <scope>NUCLEOTIDE SEQUENCE [LARGE SCALE GENOMIC DNA]</scope>
    <source>
        <strain evidence="3 4">WAL-18680</strain>
    </source>
</reference>
<feature type="transmembrane region" description="Helical" evidence="1">
    <location>
        <begin position="117"/>
        <end position="133"/>
    </location>
</feature>
<dbReference type="AlphaFoldDB" id="G5IA29"/>
<feature type="transmembrane region" description="Helical" evidence="1">
    <location>
        <begin position="56"/>
        <end position="73"/>
    </location>
</feature>
<dbReference type="HOGENOM" id="CLU_007041_3_1_9"/>
<feature type="transmembrane region" description="Helical" evidence="1">
    <location>
        <begin position="301"/>
        <end position="326"/>
    </location>
</feature>
<keyword evidence="1" id="KW-1133">Transmembrane helix</keyword>
<feature type="transmembrane region" description="Helical" evidence="1">
    <location>
        <begin position="436"/>
        <end position="463"/>
    </location>
</feature>
<dbReference type="PANTHER" id="PTHR43849:SF2">
    <property type="entry name" value="BLL3936 PROTEIN"/>
    <property type="match status" value="1"/>
</dbReference>
<feature type="transmembrane region" description="Helical" evidence="1">
    <location>
        <begin position="532"/>
        <end position="548"/>
    </location>
</feature>
<dbReference type="PANTHER" id="PTHR43849">
    <property type="entry name" value="BLL3936 PROTEIN"/>
    <property type="match status" value="1"/>
</dbReference>
<accession>G5IA29</accession>
<dbReference type="NCBIfam" id="TIGR02123">
    <property type="entry name" value="TRAP_fused"/>
    <property type="match status" value="1"/>
</dbReference>
<dbReference type="InterPro" id="IPR011853">
    <property type="entry name" value="TRAP_DctM-Dct_fused"/>
</dbReference>
<sequence length="643" mass="68220">MVSEKEQTSQVVEAGKPESKFNQVFQGLAVLDAVVLCIFHLLAASPFLTLNNTEQAVIHGALVVTFFLLVRHLKFKGGKLIDIGLIVITIMAAYQVIAMRNSNSASAVLYSQFQQTISIIFVIVALFVGYRALGKILPTLCVLFLAYTLLGRYLPGAWATARVTVTRMSTYLMVSSEGLFGNALSTAANFIFLFVIFGSVLSFIGAGEFFVKIAFAAFGKVCGGPAQAAVYSSMLMGMVNGSGAANVVTTGTFTIPLMKQTGFDKDTAGAIEAVASNGGQIMPPVMGAVAFLMADATSLPYTVICLAALLPAVLYYITLSTSIAAYSHRNKIPVREPDPNAETTRQIFKSGWFYFLPIGVLVGLMVKGFSTQRAALITIILCLVIGLLTDRKKFTAKNLIDLCVQSAKSIMAVSIACMIAGVIVGSINITGLGLKISGLITAAAGGRIFIMGILTAIVCIVLGMGLPTSACYIVLAVLVAPAMIDLGVATISAHMFVLYYGVVAAITPPVALAVFAAVGISGGDMWKTGFQAMKMAISGFVIPFIFLYNTDLLMFNSAAGTFGFTPMVALSFVTAALGCMIMALALFGWFFRDFNRIERVILLVCAVFLMLNEPLILNGVGFVIAMVVLFGAKATAKKKEVVV</sequence>
<feature type="domain" description="TRAP C4-dicarboxylate transport system permease DctM subunit" evidence="2">
    <location>
        <begin position="123"/>
        <end position="555"/>
    </location>
</feature>
<feature type="transmembrane region" description="Helical" evidence="1">
    <location>
        <begin position="372"/>
        <end position="389"/>
    </location>
</feature>
<comment type="caution">
    <text evidence="3">The sequence shown here is derived from an EMBL/GenBank/DDBJ whole genome shotgun (WGS) entry which is preliminary data.</text>
</comment>
<feature type="transmembrane region" description="Helical" evidence="1">
    <location>
        <begin position="410"/>
        <end position="430"/>
    </location>
</feature>
<dbReference type="OrthoDB" id="9759894at2"/>
<feature type="transmembrane region" description="Helical" evidence="1">
    <location>
        <begin position="179"/>
        <end position="197"/>
    </location>
</feature>
<feature type="transmembrane region" description="Helical" evidence="1">
    <location>
        <begin position="80"/>
        <end position="97"/>
    </location>
</feature>
<dbReference type="PATRIC" id="fig|742737.3.peg.367"/>
<feature type="transmembrane region" description="Helical" evidence="1">
    <location>
        <begin position="497"/>
        <end position="520"/>
    </location>
</feature>
<evidence type="ECO:0000259" key="2">
    <source>
        <dbReference type="Pfam" id="PF06808"/>
    </source>
</evidence>
<keyword evidence="1" id="KW-0812">Transmembrane</keyword>
<feature type="transmembrane region" description="Helical" evidence="1">
    <location>
        <begin position="600"/>
        <end position="630"/>
    </location>
</feature>
<feature type="transmembrane region" description="Helical" evidence="1">
    <location>
        <begin position="568"/>
        <end position="591"/>
    </location>
</feature>
<proteinExistence type="predicted"/>
<feature type="transmembrane region" description="Helical" evidence="1">
    <location>
        <begin position="140"/>
        <end position="159"/>
    </location>
</feature>
<evidence type="ECO:0000313" key="4">
    <source>
        <dbReference type="Proteomes" id="UP000005384"/>
    </source>
</evidence>
<keyword evidence="4" id="KW-1185">Reference proteome</keyword>
<feature type="transmembrane region" description="Helical" evidence="1">
    <location>
        <begin position="24"/>
        <end position="44"/>
    </location>
</feature>
<organism evidence="3 4">
    <name type="scientific">Hungatella hathewayi WAL-18680</name>
    <dbReference type="NCBI Taxonomy" id="742737"/>
    <lineage>
        <taxon>Bacteria</taxon>
        <taxon>Bacillati</taxon>
        <taxon>Bacillota</taxon>
        <taxon>Clostridia</taxon>
        <taxon>Lachnospirales</taxon>
        <taxon>Lachnospiraceae</taxon>
        <taxon>Hungatella</taxon>
    </lineage>
</organism>
<evidence type="ECO:0000256" key="1">
    <source>
        <dbReference type="SAM" id="Phobius"/>
    </source>
</evidence>
<evidence type="ECO:0000313" key="3">
    <source>
        <dbReference type="EMBL" id="EHI61918.1"/>
    </source>
</evidence>
<dbReference type="InterPro" id="IPR010656">
    <property type="entry name" value="DctM"/>
</dbReference>
<keyword evidence="1" id="KW-0472">Membrane</keyword>
<feature type="transmembrane region" description="Helical" evidence="1">
    <location>
        <begin position="347"/>
        <end position="366"/>
    </location>
</feature>
<dbReference type="Proteomes" id="UP000005384">
    <property type="component" value="Unassembled WGS sequence"/>
</dbReference>
<feature type="transmembrane region" description="Helical" evidence="1">
    <location>
        <begin position="209"/>
        <end position="230"/>
    </location>
</feature>
<protein>
    <recommendedName>
        <fullName evidence="2">TRAP C4-dicarboxylate transport system permease DctM subunit domain-containing protein</fullName>
    </recommendedName>
</protein>
<gene>
    <name evidence="3" type="ORF">HMPREF9473_00369</name>
</gene>
<name>G5IA29_9FIRM</name>
<feature type="transmembrane region" description="Helical" evidence="1">
    <location>
        <begin position="470"/>
        <end position="491"/>
    </location>
</feature>
<dbReference type="Pfam" id="PF06808">
    <property type="entry name" value="DctM"/>
    <property type="match status" value="1"/>
</dbReference>
<dbReference type="EMBL" id="ADLN01000001">
    <property type="protein sequence ID" value="EHI61918.1"/>
    <property type="molecule type" value="Genomic_DNA"/>
</dbReference>